<accession>A0A915IF86</accession>
<feature type="compositionally biased region" description="Low complexity" evidence="1">
    <location>
        <begin position="73"/>
        <end position="93"/>
    </location>
</feature>
<proteinExistence type="predicted"/>
<dbReference type="AlphaFoldDB" id="A0A915IF86"/>
<dbReference type="WBParaSite" id="nRc.2.0.1.t11886-RA">
    <property type="protein sequence ID" value="nRc.2.0.1.t11886-RA"/>
    <property type="gene ID" value="nRc.2.0.1.g11886"/>
</dbReference>
<sequence>MVPEDEYGHIDIFQSEYDKEEAGLTCSVIVIDHDSGIEFNIENVSVFFGRHLPPGSDLPGSLQNSMACSSCPVVDSPHDSASSSGSDNSVNSDSNDRLMHQRPKAQDAAIHLRSSSLEFDTTKVLVGNRADKEINRFVDPNLVGRGSIVCMGHMKIDVCKMVAPHKAFSARRMSKEFYDEIDAIKRNDFQL</sequence>
<name>A0A915IF86_ROMCU</name>
<evidence type="ECO:0000256" key="1">
    <source>
        <dbReference type="SAM" id="MobiDB-lite"/>
    </source>
</evidence>
<keyword evidence="2" id="KW-1185">Reference proteome</keyword>
<feature type="region of interest" description="Disordered" evidence="1">
    <location>
        <begin position="73"/>
        <end position="105"/>
    </location>
</feature>
<dbReference type="Proteomes" id="UP000887565">
    <property type="component" value="Unplaced"/>
</dbReference>
<evidence type="ECO:0000313" key="2">
    <source>
        <dbReference type="Proteomes" id="UP000887565"/>
    </source>
</evidence>
<reference evidence="3" key="1">
    <citation type="submission" date="2022-11" db="UniProtKB">
        <authorList>
            <consortium name="WormBaseParasite"/>
        </authorList>
    </citation>
    <scope>IDENTIFICATION</scope>
</reference>
<protein>
    <submittedName>
        <fullName evidence="3">Uncharacterized protein</fullName>
    </submittedName>
</protein>
<organism evidence="2 3">
    <name type="scientific">Romanomermis culicivorax</name>
    <name type="common">Nematode worm</name>
    <dbReference type="NCBI Taxonomy" id="13658"/>
    <lineage>
        <taxon>Eukaryota</taxon>
        <taxon>Metazoa</taxon>
        <taxon>Ecdysozoa</taxon>
        <taxon>Nematoda</taxon>
        <taxon>Enoplea</taxon>
        <taxon>Dorylaimia</taxon>
        <taxon>Mermithida</taxon>
        <taxon>Mermithoidea</taxon>
        <taxon>Mermithidae</taxon>
        <taxon>Romanomermis</taxon>
    </lineage>
</organism>
<evidence type="ECO:0000313" key="3">
    <source>
        <dbReference type="WBParaSite" id="nRc.2.0.1.t11886-RA"/>
    </source>
</evidence>